<feature type="transmembrane region" description="Helical" evidence="7">
    <location>
        <begin position="145"/>
        <end position="168"/>
    </location>
</feature>
<dbReference type="InterPro" id="IPR006153">
    <property type="entry name" value="Cation/H_exchanger_TM"/>
</dbReference>
<evidence type="ECO:0000256" key="5">
    <source>
        <dbReference type="ARBA" id="ARBA00022989"/>
    </source>
</evidence>
<dbReference type="Gene3D" id="1.20.1530.20">
    <property type="match status" value="1"/>
</dbReference>
<keyword evidence="6 7" id="KW-0472">Membrane</keyword>
<keyword evidence="5 7" id="KW-1133">Transmembrane helix</keyword>
<dbReference type="Pfam" id="PF00999">
    <property type="entry name" value="Na_H_Exchanger"/>
    <property type="match status" value="1"/>
</dbReference>
<feature type="domain" description="RCK N-terminal" evidence="8">
    <location>
        <begin position="400"/>
        <end position="517"/>
    </location>
</feature>
<feature type="transmembrane region" description="Helical" evidence="7">
    <location>
        <begin position="350"/>
        <end position="371"/>
    </location>
</feature>
<evidence type="ECO:0000256" key="7">
    <source>
        <dbReference type="SAM" id="Phobius"/>
    </source>
</evidence>
<dbReference type="GO" id="GO:0015297">
    <property type="term" value="F:antiporter activity"/>
    <property type="evidence" value="ECO:0007669"/>
    <property type="project" value="InterPro"/>
</dbReference>
<proteinExistence type="inferred from homology"/>
<keyword evidence="4 7" id="KW-0812">Transmembrane</keyword>
<feature type="transmembrane region" description="Helical" evidence="7">
    <location>
        <begin position="85"/>
        <end position="107"/>
    </location>
</feature>
<feature type="transmembrane region" description="Helical" evidence="7">
    <location>
        <begin position="6"/>
        <end position="24"/>
    </location>
</feature>
<evidence type="ECO:0000256" key="1">
    <source>
        <dbReference type="ARBA" id="ARBA00004141"/>
    </source>
</evidence>
<sequence>MSVFAEISIIIAIAAAMAGVMYLLRQPLVIGHIITGLIVGPYFFNIVRTEEVINVFSELGIALLLFIVGLGLNPKLIKEVGKVSIIAGSIQIFLTSLAVYGACRLLYFSHLSAVYIAIALAFSSTIIIVKLLSDKNDLQKIYSKISLGILLVQDIVAMLALIIISAMANGRQAASLVGAIAVQGIALIILAGFLSVYVLPKLSLFFARSQEFLFLFAIAWGLGFATLFNYFGFSIEIGALAAGITLSMSPYHLEISARMKPLRDFFIILFFILLGSKMAFADIKFLIIPTVLLSLFVLLIKPFIVTAVIGLMGYKKKVSFSTGITLAQISEFSLIFIMLGVNVGQINESILSLITFIGLVTITLSTYLIMYTEKIYNLFQKPLSVFERKNAEEPAALRERYDIILFGHNRIGYDFINSFEKLKKKFIVIDYDPRIIKYLEEKNITRCYGDADDVEFLNELQLEKIKMSVSTIPEFRTNALIIKKIREKNSQAIIVSISHNIKDAENLYELGASYVILPHFLGGQYASRMISKLGFKKSEYAKEKRSHLAYLEHRKEIGHEHPANEKNR</sequence>
<evidence type="ECO:0000256" key="4">
    <source>
        <dbReference type="ARBA" id="ARBA00022692"/>
    </source>
</evidence>
<feature type="transmembrane region" description="Helical" evidence="7">
    <location>
        <begin position="113"/>
        <end position="133"/>
    </location>
</feature>
<organism evidence="9 10">
    <name type="scientific">Candidatus Falkowbacteria bacterium CG10_big_fil_rev_8_21_14_0_10_43_10</name>
    <dbReference type="NCBI Taxonomy" id="1974567"/>
    <lineage>
        <taxon>Bacteria</taxon>
        <taxon>Candidatus Falkowiibacteriota</taxon>
    </lineage>
</organism>
<evidence type="ECO:0000256" key="2">
    <source>
        <dbReference type="ARBA" id="ARBA00005551"/>
    </source>
</evidence>
<feature type="transmembrane region" description="Helical" evidence="7">
    <location>
        <begin position="212"/>
        <end position="231"/>
    </location>
</feature>
<dbReference type="GO" id="GO:0006813">
    <property type="term" value="P:potassium ion transport"/>
    <property type="evidence" value="ECO:0007669"/>
    <property type="project" value="InterPro"/>
</dbReference>
<evidence type="ECO:0000259" key="8">
    <source>
        <dbReference type="PROSITE" id="PS51201"/>
    </source>
</evidence>
<dbReference type="SUPFAM" id="SSF51735">
    <property type="entry name" value="NAD(P)-binding Rossmann-fold domains"/>
    <property type="match status" value="1"/>
</dbReference>
<dbReference type="AlphaFoldDB" id="A0A2H0V2I9"/>
<name>A0A2H0V2I9_9BACT</name>
<dbReference type="Gene3D" id="3.40.50.720">
    <property type="entry name" value="NAD(P)-binding Rossmann-like Domain"/>
    <property type="match status" value="1"/>
</dbReference>
<evidence type="ECO:0000313" key="9">
    <source>
        <dbReference type="EMBL" id="PIR93268.1"/>
    </source>
</evidence>
<dbReference type="InterPro" id="IPR003148">
    <property type="entry name" value="RCK_N"/>
</dbReference>
<reference evidence="10" key="1">
    <citation type="submission" date="2017-09" db="EMBL/GenBank/DDBJ databases">
        <title>Depth-based differentiation of microbial function through sediment-hosted aquifers and enrichment of novel symbionts in the deep terrestrial subsurface.</title>
        <authorList>
            <person name="Probst A.J."/>
            <person name="Ladd B."/>
            <person name="Jarett J.K."/>
            <person name="Geller-Mcgrath D.E."/>
            <person name="Sieber C.M.K."/>
            <person name="Emerson J.B."/>
            <person name="Anantharaman K."/>
            <person name="Thomas B.C."/>
            <person name="Malmstrom R."/>
            <person name="Stieglmeier M."/>
            <person name="Klingl A."/>
            <person name="Woyke T."/>
            <person name="Ryan C.M."/>
            <person name="Banfield J.F."/>
        </authorList>
    </citation>
    <scope>NUCLEOTIDE SEQUENCE [LARGE SCALE GENOMIC DNA]</scope>
</reference>
<evidence type="ECO:0000256" key="3">
    <source>
        <dbReference type="ARBA" id="ARBA00022448"/>
    </source>
</evidence>
<feature type="transmembrane region" description="Helical" evidence="7">
    <location>
        <begin position="53"/>
        <end position="73"/>
    </location>
</feature>
<keyword evidence="3" id="KW-0813">Transport</keyword>
<gene>
    <name evidence="9" type="ORF">COT99_01695</name>
</gene>
<dbReference type="Pfam" id="PF02254">
    <property type="entry name" value="TrkA_N"/>
    <property type="match status" value="1"/>
</dbReference>
<evidence type="ECO:0000256" key="6">
    <source>
        <dbReference type="ARBA" id="ARBA00023136"/>
    </source>
</evidence>
<dbReference type="GO" id="GO:0016020">
    <property type="term" value="C:membrane"/>
    <property type="evidence" value="ECO:0007669"/>
    <property type="project" value="UniProtKB-SubCell"/>
</dbReference>
<dbReference type="GO" id="GO:1902600">
    <property type="term" value="P:proton transmembrane transport"/>
    <property type="evidence" value="ECO:0007669"/>
    <property type="project" value="InterPro"/>
</dbReference>
<dbReference type="Proteomes" id="UP000228626">
    <property type="component" value="Unassembled WGS sequence"/>
</dbReference>
<comment type="similarity">
    <text evidence="2">Belongs to the monovalent cation:proton antiporter 2 (CPA2) transporter (TC 2.A.37) family.</text>
</comment>
<dbReference type="InterPro" id="IPR036291">
    <property type="entry name" value="NAD(P)-bd_dom_sf"/>
</dbReference>
<dbReference type="EMBL" id="PFAR01000021">
    <property type="protein sequence ID" value="PIR93268.1"/>
    <property type="molecule type" value="Genomic_DNA"/>
</dbReference>
<dbReference type="PROSITE" id="PS51201">
    <property type="entry name" value="RCK_N"/>
    <property type="match status" value="1"/>
</dbReference>
<feature type="transmembrane region" description="Helical" evidence="7">
    <location>
        <begin position="293"/>
        <end position="314"/>
    </location>
</feature>
<feature type="transmembrane region" description="Helical" evidence="7">
    <location>
        <begin position="326"/>
        <end position="344"/>
    </location>
</feature>
<feature type="transmembrane region" description="Helical" evidence="7">
    <location>
        <begin position="29"/>
        <end position="47"/>
    </location>
</feature>
<comment type="subcellular location">
    <subcellularLocation>
        <location evidence="1">Membrane</location>
        <topology evidence="1">Multi-pass membrane protein</topology>
    </subcellularLocation>
</comment>
<feature type="transmembrane region" description="Helical" evidence="7">
    <location>
        <begin position="265"/>
        <end position="287"/>
    </location>
</feature>
<dbReference type="InterPro" id="IPR038770">
    <property type="entry name" value="Na+/solute_symporter_sf"/>
</dbReference>
<comment type="caution">
    <text evidence="9">The sequence shown here is derived from an EMBL/GenBank/DDBJ whole genome shotgun (WGS) entry which is preliminary data.</text>
</comment>
<accession>A0A2H0V2I9</accession>
<dbReference type="PANTHER" id="PTHR42751:SF3">
    <property type="entry name" value="SODIUM_GLUTAMATE SYMPORTER"/>
    <property type="match status" value="1"/>
</dbReference>
<protein>
    <submittedName>
        <fullName evidence="9">Sodium:proton exchanger</fullName>
    </submittedName>
</protein>
<evidence type="ECO:0000313" key="10">
    <source>
        <dbReference type="Proteomes" id="UP000228626"/>
    </source>
</evidence>
<feature type="transmembrane region" description="Helical" evidence="7">
    <location>
        <begin position="174"/>
        <end position="200"/>
    </location>
</feature>
<dbReference type="PANTHER" id="PTHR42751">
    <property type="entry name" value="SODIUM/HYDROGEN EXCHANGER FAMILY/TRKA DOMAIN PROTEIN"/>
    <property type="match status" value="1"/>
</dbReference>